<name>A0A0R1U0D5_9LACO</name>
<evidence type="ECO:0000313" key="2">
    <source>
        <dbReference type="Proteomes" id="UP000051922"/>
    </source>
</evidence>
<dbReference type="EMBL" id="AZFJ01000045">
    <property type="protein sequence ID" value="KRL86414.1"/>
    <property type="molecule type" value="Genomic_DNA"/>
</dbReference>
<protein>
    <submittedName>
        <fullName evidence="1">Uncharacterized protein</fullName>
    </submittedName>
</protein>
<organism evidence="1 2">
    <name type="scientific">Lacticaseibacillus pantheris DSM 15945 = JCM 12539 = NBRC 106106</name>
    <dbReference type="NCBI Taxonomy" id="1423783"/>
    <lineage>
        <taxon>Bacteria</taxon>
        <taxon>Bacillati</taxon>
        <taxon>Bacillota</taxon>
        <taxon>Bacilli</taxon>
        <taxon>Lactobacillales</taxon>
        <taxon>Lactobacillaceae</taxon>
        <taxon>Lacticaseibacillus</taxon>
    </lineage>
</organism>
<comment type="caution">
    <text evidence="1">The sequence shown here is derived from an EMBL/GenBank/DDBJ whole genome shotgun (WGS) entry which is preliminary data.</text>
</comment>
<reference evidence="1 2" key="1">
    <citation type="journal article" date="2015" name="Genome Announc.">
        <title>Expanding the biotechnology potential of lactobacilli through comparative genomics of 213 strains and associated genera.</title>
        <authorList>
            <person name="Sun Z."/>
            <person name="Harris H.M."/>
            <person name="McCann A."/>
            <person name="Guo C."/>
            <person name="Argimon S."/>
            <person name="Zhang W."/>
            <person name="Yang X."/>
            <person name="Jeffery I.B."/>
            <person name="Cooney J.C."/>
            <person name="Kagawa T.F."/>
            <person name="Liu W."/>
            <person name="Song Y."/>
            <person name="Salvetti E."/>
            <person name="Wrobel A."/>
            <person name="Rasinkangas P."/>
            <person name="Parkhill J."/>
            <person name="Rea M.C."/>
            <person name="O'Sullivan O."/>
            <person name="Ritari J."/>
            <person name="Douillard F.P."/>
            <person name="Paul Ross R."/>
            <person name="Yang R."/>
            <person name="Briner A.E."/>
            <person name="Felis G.E."/>
            <person name="de Vos W.M."/>
            <person name="Barrangou R."/>
            <person name="Klaenhammer T.R."/>
            <person name="Caufield P.W."/>
            <person name="Cui Y."/>
            <person name="Zhang H."/>
            <person name="O'Toole P.W."/>
        </authorList>
    </citation>
    <scope>NUCLEOTIDE SEQUENCE [LARGE SCALE GENOMIC DNA]</scope>
    <source>
        <strain evidence="1 2">DSM 15945</strain>
    </source>
</reference>
<dbReference type="RefSeq" id="WP_054649995.1">
    <property type="nucleotide sequence ID" value="NZ_AZFJ01000045.1"/>
</dbReference>
<sequence length="106" mass="12809">MAETFREYIGGLVYEANRNLTPDDWKRATGDTPHATHPCRYYMRRYRYQKAQHWYYLVRDGDYIVELPNYHGPEAKWTTAECKRVDPEHKYERILVEDENGQSTIY</sequence>
<gene>
    <name evidence="1" type="ORF">FC50_GL000936</name>
</gene>
<proteinExistence type="predicted"/>
<dbReference type="PATRIC" id="fig|1423783.4.peg.967"/>
<dbReference type="Proteomes" id="UP000051922">
    <property type="component" value="Unassembled WGS sequence"/>
</dbReference>
<accession>A0A0R1U0D5</accession>
<evidence type="ECO:0000313" key="1">
    <source>
        <dbReference type="EMBL" id="KRL86414.1"/>
    </source>
</evidence>
<dbReference type="AlphaFoldDB" id="A0A0R1U0D5"/>
<keyword evidence="2" id="KW-1185">Reference proteome</keyword>
<dbReference type="STRING" id="1423783.FC50_GL000936"/>